<feature type="domain" description="Glycosyl transferase family 1" evidence="1">
    <location>
        <begin position="207"/>
        <end position="366"/>
    </location>
</feature>
<proteinExistence type="predicted"/>
<evidence type="ECO:0000259" key="1">
    <source>
        <dbReference type="Pfam" id="PF00534"/>
    </source>
</evidence>
<name>A0A2S6CUH2_9CYAN</name>
<reference evidence="2 3" key="1">
    <citation type="submission" date="2018-02" db="EMBL/GenBank/DDBJ databases">
        <title>Discovery of a pederin family compound in a non-symbiotic bloom-forming cyanobacterium.</title>
        <authorList>
            <person name="Kust A."/>
            <person name="Mares J."/>
            <person name="Jokela J."/>
            <person name="Urajova P."/>
            <person name="Hajek J."/>
            <person name="Saurav K."/>
            <person name="Voracova K."/>
            <person name="Fewer D.P."/>
            <person name="Haapaniemi E."/>
            <person name="Permi P."/>
            <person name="Rehakova K."/>
            <person name="Sivonen K."/>
            <person name="Hrouzek P."/>
        </authorList>
    </citation>
    <scope>NUCLEOTIDE SEQUENCE [LARGE SCALE GENOMIC DNA]</scope>
    <source>
        <strain evidence="2 3">CHARLIE-1</strain>
    </source>
</reference>
<dbReference type="CDD" id="cd03801">
    <property type="entry name" value="GT4_PimA-like"/>
    <property type="match status" value="1"/>
</dbReference>
<sequence>MIRLAYFVSHPIQYQAPLLRLIAQQPDIELTVFFYSDFSLKAYQDPGFGKSIQWDVPLTEGYNYQFLKCWGSKQRDSLFRQPIASNIYQLLKQGQFDAVWVHGWAWLCSLQAILAAQKLGIPVLLRGESNRLSEPNQPIKQKAKQVFLNWLFPKITAFLYVGTLNRQFYRNYGVSKERLFAVPYAVDNDFFQKKALVAYHHRESLCQSLNLEPGRPIILYAAKLIDVKRPQDLLTAYRLLSSDGVQEPKPYLLFVGDGNLRTELEAQAKATGWNSIRFLGFRNQSEMPTMYDLCDVFVLPSSFEPWGLAINEVMNAGKAVVVSDQVGCVADLVMKGENGCIFPVGDIKLLAEGIQWAIANSETAGKISFKRIQDWSFQEDVQGLKQALYSVVRK</sequence>
<organism evidence="2 3">
    <name type="scientific">Cuspidothrix issatschenkoi CHARLIE-1</name>
    <dbReference type="NCBI Taxonomy" id="2052836"/>
    <lineage>
        <taxon>Bacteria</taxon>
        <taxon>Bacillati</taxon>
        <taxon>Cyanobacteriota</taxon>
        <taxon>Cyanophyceae</taxon>
        <taxon>Nostocales</taxon>
        <taxon>Aphanizomenonaceae</taxon>
        <taxon>Cuspidothrix</taxon>
    </lineage>
</organism>
<comment type="caution">
    <text evidence="2">The sequence shown here is derived from an EMBL/GenBank/DDBJ whole genome shotgun (WGS) entry which is preliminary data.</text>
</comment>
<dbReference type="RefSeq" id="WP_104387779.1">
    <property type="nucleotide sequence ID" value="NZ_PGEM01000072.1"/>
</dbReference>
<dbReference type="SUPFAM" id="SSF53756">
    <property type="entry name" value="UDP-Glycosyltransferase/glycogen phosphorylase"/>
    <property type="match status" value="1"/>
</dbReference>
<dbReference type="GO" id="GO:0016757">
    <property type="term" value="F:glycosyltransferase activity"/>
    <property type="evidence" value="ECO:0007669"/>
    <property type="project" value="InterPro"/>
</dbReference>
<dbReference type="Proteomes" id="UP000239589">
    <property type="component" value="Unassembled WGS sequence"/>
</dbReference>
<dbReference type="OrthoDB" id="9790710at2"/>
<keyword evidence="2" id="KW-0808">Transferase</keyword>
<protein>
    <submittedName>
        <fullName evidence="2">Glycosyltransferase</fullName>
    </submittedName>
</protein>
<evidence type="ECO:0000313" key="2">
    <source>
        <dbReference type="EMBL" id="PPJ63341.1"/>
    </source>
</evidence>
<dbReference type="PANTHER" id="PTHR45947">
    <property type="entry name" value="SULFOQUINOVOSYL TRANSFERASE SQD2"/>
    <property type="match status" value="1"/>
</dbReference>
<dbReference type="EMBL" id="PGEM01000072">
    <property type="protein sequence ID" value="PPJ63341.1"/>
    <property type="molecule type" value="Genomic_DNA"/>
</dbReference>
<dbReference type="Gene3D" id="3.40.50.2000">
    <property type="entry name" value="Glycogen Phosphorylase B"/>
    <property type="match status" value="2"/>
</dbReference>
<dbReference type="InterPro" id="IPR050194">
    <property type="entry name" value="Glycosyltransferase_grp1"/>
</dbReference>
<dbReference type="AlphaFoldDB" id="A0A2S6CUH2"/>
<dbReference type="Pfam" id="PF00534">
    <property type="entry name" value="Glycos_transf_1"/>
    <property type="match status" value="1"/>
</dbReference>
<gene>
    <name evidence="2" type="ORF">CUN59_10375</name>
</gene>
<evidence type="ECO:0000313" key="3">
    <source>
        <dbReference type="Proteomes" id="UP000239589"/>
    </source>
</evidence>
<dbReference type="InterPro" id="IPR001296">
    <property type="entry name" value="Glyco_trans_1"/>
</dbReference>
<accession>A0A2S6CUH2</accession>
<dbReference type="PANTHER" id="PTHR45947:SF3">
    <property type="entry name" value="SULFOQUINOVOSYL TRANSFERASE SQD2"/>
    <property type="match status" value="1"/>
</dbReference>
<keyword evidence="3" id="KW-1185">Reference proteome</keyword>